<dbReference type="Proteomes" id="UP000532373">
    <property type="component" value="Unassembled WGS sequence"/>
</dbReference>
<proteinExistence type="predicted"/>
<dbReference type="InterPro" id="IPR054242">
    <property type="entry name" value="DUF6969"/>
</dbReference>
<dbReference type="AlphaFoldDB" id="A0A8E2BC93"/>
<dbReference type="RefSeq" id="WP_184769741.1">
    <property type="nucleotide sequence ID" value="NZ_JACHGI010000005.1"/>
</dbReference>
<protein>
    <recommendedName>
        <fullName evidence="1">DUF6969 domain-containing protein</fullName>
    </recommendedName>
</protein>
<evidence type="ECO:0000259" key="1">
    <source>
        <dbReference type="Pfam" id="PF22308"/>
    </source>
</evidence>
<accession>A0A8E2BC93</accession>
<comment type="caution">
    <text evidence="2">The sequence shown here is derived from an EMBL/GenBank/DDBJ whole genome shotgun (WGS) entry which is preliminary data.</text>
</comment>
<gene>
    <name evidence="2" type="ORF">HNQ96_003225</name>
</gene>
<dbReference type="EMBL" id="JACHGI010000005">
    <property type="protein sequence ID" value="MBB6467346.1"/>
    <property type="molecule type" value="Genomic_DNA"/>
</dbReference>
<sequence length="202" mass="22490">MDETRSEAARQALFCEQVLAKSGSNVLLETLREAKSVAAWEHFPPGDVFDPETGAQWYYHSHPPQEGQAEHGHFHCFVRPEGANGPIHHIVAVGVDAYGKLVRLFTVNQWVVGDNWLEAEATITLLPRFDLHLARPSYLVNRWLSAVLALYADEIRTLIRERDRVLAAHQPPNGAPARDDRALEVTSELGVDLRQMAAGLGV</sequence>
<name>A0A8E2BC93_9HYPH</name>
<dbReference type="Pfam" id="PF22308">
    <property type="entry name" value="DUF6969"/>
    <property type="match status" value="1"/>
</dbReference>
<organism evidence="2 3">
    <name type="scientific">Aminobacter carboxidus</name>
    <dbReference type="NCBI Taxonomy" id="376165"/>
    <lineage>
        <taxon>Bacteria</taxon>
        <taxon>Pseudomonadati</taxon>
        <taxon>Pseudomonadota</taxon>
        <taxon>Alphaproteobacteria</taxon>
        <taxon>Hyphomicrobiales</taxon>
        <taxon>Phyllobacteriaceae</taxon>
        <taxon>Aminobacter</taxon>
    </lineage>
</organism>
<evidence type="ECO:0000313" key="3">
    <source>
        <dbReference type="Proteomes" id="UP000532373"/>
    </source>
</evidence>
<evidence type="ECO:0000313" key="2">
    <source>
        <dbReference type="EMBL" id="MBB6467346.1"/>
    </source>
</evidence>
<feature type="domain" description="DUF6969" evidence="1">
    <location>
        <begin position="7"/>
        <end position="190"/>
    </location>
</feature>
<reference evidence="2 3" key="1">
    <citation type="submission" date="2020-08" db="EMBL/GenBank/DDBJ databases">
        <title>Genomic Encyclopedia of Type Strains, Phase IV (KMG-IV): sequencing the most valuable type-strain genomes for metagenomic binning, comparative biology and taxonomic classification.</title>
        <authorList>
            <person name="Goeker M."/>
        </authorList>
    </citation>
    <scope>NUCLEOTIDE SEQUENCE [LARGE SCALE GENOMIC DNA]</scope>
    <source>
        <strain evidence="2 3">DSM 17454</strain>
    </source>
</reference>